<feature type="transmembrane region" description="Helical" evidence="1">
    <location>
        <begin position="6"/>
        <end position="27"/>
    </location>
</feature>
<feature type="transmembrane region" description="Helical" evidence="1">
    <location>
        <begin position="57"/>
        <end position="76"/>
    </location>
</feature>
<organism evidence="2 3">
    <name type="scientific">Lasallia pustulata</name>
    <dbReference type="NCBI Taxonomy" id="136370"/>
    <lineage>
        <taxon>Eukaryota</taxon>
        <taxon>Fungi</taxon>
        <taxon>Dikarya</taxon>
        <taxon>Ascomycota</taxon>
        <taxon>Pezizomycotina</taxon>
        <taxon>Lecanoromycetes</taxon>
        <taxon>OSLEUM clade</taxon>
        <taxon>Umbilicariomycetidae</taxon>
        <taxon>Umbilicariales</taxon>
        <taxon>Umbilicariaceae</taxon>
        <taxon>Lasallia</taxon>
    </lineage>
</organism>
<dbReference type="AlphaFoldDB" id="A0A5M8PWS4"/>
<comment type="caution">
    <text evidence="2">The sequence shown here is derived from an EMBL/GenBank/DDBJ whole genome shotgun (WGS) entry which is preliminary data.</text>
</comment>
<evidence type="ECO:0000313" key="3">
    <source>
        <dbReference type="Proteomes" id="UP000324767"/>
    </source>
</evidence>
<keyword evidence="1" id="KW-0812">Transmembrane</keyword>
<keyword evidence="1" id="KW-1133">Transmembrane helix</keyword>
<name>A0A5M8PWS4_9LECA</name>
<feature type="transmembrane region" description="Helical" evidence="1">
    <location>
        <begin position="314"/>
        <end position="335"/>
    </location>
</feature>
<accession>A0A5M8PWS4</accession>
<dbReference type="EMBL" id="VXIT01000004">
    <property type="protein sequence ID" value="KAA6413541.1"/>
    <property type="molecule type" value="Genomic_DNA"/>
</dbReference>
<reference evidence="2 3" key="1">
    <citation type="submission" date="2019-09" db="EMBL/GenBank/DDBJ databases">
        <title>The hologenome of the rock-dwelling lichen Lasallia pustulata.</title>
        <authorList>
            <person name="Greshake Tzovaras B."/>
            <person name="Segers F."/>
            <person name="Bicker A."/>
            <person name="Dal Grande F."/>
            <person name="Otte J."/>
            <person name="Hankeln T."/>
            <person name="Schmitt I."/>
            <person name="Ebersberger I."/>
        </authorList>
    </citation>
    <scope>NUCLEOTIDE SEQUENCE [LARGE SCALE GENOMIC DNA]</scope>
    <source>
        <strain evidence="2">A1-1</strain>
    </source>
</reference>
<keyword evidence="1" id="KW-0472">Membrane</keyword>
<feature type="transmembrane region" description="Helical" evidence="1">
    <location>
        <begin position="118"/>
        <end position="143"/>
    </location>
</feature>
<protein>
    <submittedName>
        <fullName evidence="2">Uncharacterized protein</fullName>
    </submittedName>
</protein>
<evidence type="ECO:0000256" key="1">
    <source>
        <dbReference type="SAM" id="Phobius"/>
    </source>
</evidence>
<dbReference type="OrthoDB" id="1669814at2759"/>
<evidence type="ECO:0000313" key="2">
    <source>
        <dbReference type="EMBL" id="KAA6413541.1"/>
    </source>
</evidence>
<gene>
    <name evidence="2" type="ORF">FRX48_03287</name>
</gene>
<feature type="transmembrane region" description="Helical" evidence="1">
    <location>
        <begin position="347"/>
        <end position="373"/>
    </location>
</feature>
<feature type="transmembrane region" description="Helical" evidence="1">
    <location>
        <begin position="163"/>
        <end position="192"/>
    </location>
</feature>
<dbReference type="Proteomes" id="UP000324767">
    <property type="component" value="Unassembled WGS sequence"/>
</dbReference>
<sequence>MASSMNLVKVVLLLLSVAGFYGTWILLMNNGTGEKMADLRDHGPHYLPDTKEPLRRFYTGVGAIDYLLTVLAVFFWKLVDGSMPNGSLQAFHLAGQFGPAWAIVVLEGLRRGNRGRIISYTMILGLLIQTLAYAVITPLYLILHLSTSPTARSPSVAEISVDMSSLISIPVAISIGYILPAVLLALPAPYVLSFDRKQILMAVWQAFPVWVDVLQRTISFIVAMVSNTERKSAISPAKASATYIRATRYVYLFALILSGFSHISAMTLAATSKFFPGLFAPQYVGVFNPSNVFFPSTISMTTQMSSIGNGVLLLLQYDGLIGSASLVIWASAVFVRAYGRRRPFDQWLSLVAANVLLTALVGPVGCVVAILWARDEAVLSASEACADKSI</sequence>
<proteinExistence type="predicted"/>
<feature type="transmembrane region" description="Helical" evidence="1">
    <location>
        <begin position="249"/>
        <end position="270"/>
    </location>
</feature>